<reference evidence="1 2" key="1">
    <citation type="submission" date="2019-03" db="EMBL/GenBank/DDBJ databases">
        <title>Freshwater and sediment microbial communities from various areas in North America, analyzing microbe dynamics in response to fracking.</title>
        <authorList>
            <person name="Lamendella R."/>
        </authorList>
    </citation>
    <scope>NUCLEOTIDE SEQUENCE [LARGE SCALE GENOMIC DNA]</scope>
    <source>
        <strain evidence="1 2">175.2</strain>
    </source>
</reference>
<dbReference type="RefSeq" id="WP_132314027.1">
    <property type="nucleotide sequence ID" value="NZ_SMAR01000046.1"/>
</dbReference>
<organism evidence="1 2">
    <name type="scientific">Martelella mediterranea</name>
    <dbReference type="NCBI Taxonomy" id="293089"/>
    <lineage>
        <taxon>Bacteria</taxon>
        <taxon>Pseudomonadati</taxon>
        <taxon>Pseudomonadota</taxon>
        <taxon>Alphaproteobacteria</taxon>
        <taxon>Hyphomicrobiales</taxon>
        <taxon>Aurantimonadaceae</taxon>
        <taxon>Martelella</taxon>
    </lineage>
</organism>
<dbReference type="InterPro" id="IPR027417">
    <property type="entry name" value="P-loop_NTPase"/>
</dbReference>
<dbReference type="GO" id="GO:0009360">
    <property type="term" value="C:DNA polymerase III complex"/>
    <property type="evidence" value="ECO:0007669"/>
    <property type="project" value="TreeGrafter"/>
</dbReference>
<evidence type="ECO:0000313" key="2">
    <source>
        <dbReference type="Proteomes" id="UP000295097"/>
    </source>
</evidence>
<dbReference type="Gene3D" id="3.40.50.300">
    <property type="entry name" value="P-loop containing nucleotide triphosphate hydrolases"/>
    <property type="match status" value="1"/>
</dbReference>
<proteinExistence type="predicted"/>
<dbReference type="PANTHER" id="PTHR11669:SF8">
    <property type="entry name" value="DNA POLYMERASE III SUBUNIT DELTA"/>
    <property type="match status" value="1"/>
</dbReference>
<dbReference type="PANTHER" id="PTHR11669">
    <property type="entry name" value="REPLICATION FACTOR C / DNA POLYMERASE III GAMMA-TAU SUBUNIT"/>
    <property type="match status" value="1"/>
</dbReference>
<dbReference type="Proteomes" id="UP000295097">
    <property type="component" value="Unassembled WGS sequence"/>
</dbReference>
<dbReference type="SUPFAM" id="SSF52540">
    <property type="entry name" value="P-loop containing nucleoside triphosphate hydrolases"/>
    <property type="match status" value="1"/>
</dbReference>
<evidence type="ECO:0000313" key="1">
    <source>
        <dbReference type="EMBL" id="TCT30240.1"/>
    </source>
</evidence>
<dbReference type="EMBL" id="SMAR01000046">
    <property type="protein sequence ID" value="TCT30240.1"/>
    <property type="molecule type" value="Genomic_DNA"/>
</dbReference>
<dbReference type="OrthoDB" id="9811073at2"/>
<comment type="caution">
    <text evidence="1">The sequence shown here is derived from an EMBL/GenBank/DDBJ whole genome shotgun (WGS) entry which is preliminary data.</text>
</comment>
<name>A0A4R3NET3_9HYPH</name>
<dbReference type="NCBIfam" id="NF005677">
    <property type="entry name" value="PRK07471.1"/>
    <property type="match status" value="1"/>
</dbReference>
<dbReference type="GO" id="GO:0006261">
    <property type="term" value="P:DNA-templated DNA replication"/>
    <property type="evidence" value="ECO:0007669"/>
    <property type="project" value="TreeGrafter"/>
</dbReference>
<dbReference type="Pfam" id="PF13177">
    <property type="entry name" value="DNA_pol3_delta2"/>
    <property type="match status" value="1"/>
</dbReference>
<keyword evidence="2" id="KW-1185">Reference proteome</keyword>
<dbReference type="InterPro" id="IPR050238">
    <property type="entry name" value="DNA_Rep/Repair_Clamp_Loader"/>
</dbReference>
<protein>
    <submittedName>
        <fullName evidence="1">DNA polymerase III delta prime subunit</fullName>
    </submittedName>
</protein>
<dbReference type="NCBIfam" id="NF006586">
    <property type="entry name" value="PRK09112.1"/>
    <property type="match status" value="1"/>
</dbReference>
<dbReference type="AlphaFoldDB" id="A0A4R3NET3"/>
<accession>A0A4R3NET3</accession>
<sequence>MSDQHLLDGAISPAANPALFGHDRVLQYLAETYRSGKMHHALLLEGAQGIGKATLAFRFANHILHAPHPPSAPDTIIPFDASAPLTRQIISGASHDLLHLQKPVDPKTGKMRTAITVAEVRRAGHFFSQTSGTGNWRVVIVDAADDLNRSAANAILKILEEPPKNAIFFLISHAPGRLLPTIRSRCMPLRLKPLETNDLTSALNALGVAMPAIEPDALQARSGGSVAQALKLINYGGGDVIDVYNEILSGEGARTRLSMHKLADTLAKRENETVFDFFLDHLDTDIKAKARDAALSGQLDEAEKLAALTTQISVEVGEARAFNLDSKQLLLNLLARVQQIAGSHSNSNHSTV</sequence>
<gene>
    <name evidence="1" type="ORF">EDC90_104612</name>
</gene>